<name>A0ACB0ZWR6_MELEN</name>
<protein>
    <submittedName>
        <fullName evidence="1">Uncharacterized protein</fullName>
    </submittedName>
</protein>
<gene>
    <name evidence="1" type="ORF">MENTE1834_LOCUS30746</name>
</gene>
<evidence type="ECO:0000313" key="2">
    <source>
        <dbReference type="Proteomes" id="UP001497535"/>
    </source>
</evidence>
<comment type="caution">
    <text evidence="1">The sequence shown here is derived from an EMBL/GenBank/DDBJ whole genome shotgun (WGS) entry which is preliminary data.</text>
</comment>
<sequence>MVFGPTGNRKMEICCDESPTEMLWTDYHSVAKFWKSSREMFQTEMTYPAVNECTFCIDRLAVPWALVTLTAFFGLCSVLTLCRSCHKNFRVIVAIGRMGCQCWRWTKRKTAYTRARTREKSRNKRERSTRERFTPYGHRGRTEIHCVFNQPAILTLWRARQSDAMMIRDDKETIEERKQLGAGNVAKGDN</sequence>
<keyword evidence="2" id="KW-1185">Reference proteome</keyword>
<dbReference type="Proteomes" id="UP001497535">
    <property type="component" value="Unassembled WGS sequence"/>
</dbReference>
<accession>A0ACB0ZWR6</accession>
<organism evidence="1 2">
    <name type="scientific">Meloidogyne enterolobii</name>
    <name type="common">Root-knot nematode worm</name>
    <name type="synonym">Meloidogyne mayaguensis</name>
    <dbReference type="NCBI Taxonomy" id="390850"/>
    <lineage>
        <taxon>Eukaryota</taxon>
        <taxon>Metazoa</taxon>
        <taxon>Ecdysozoa</taxon>
        <taxon>Nematoda</taxon>
        <taxon>Chromadorea</taxon>
        <taxon>Rhabditida</taxon>
        <taxon>Tylenchina</taxon>
        <taxon>Tylenchomorpha</taxon>
        <taxon>Tylenchoidea</taxon>
        <taxon>Meloidogynidae</taxon>
        <taxon>Meloidogyninae</taxon>
        <taxon>Meloidogyne</taxon>
    </lineage>
</organism>
<proteinExistence type="predicted"/>
<reference evidence="1" key="1">
    <citation type="submission" date="2023-11" db="EMBL/GenBank/DDBJ databases">
        <authorList>
            <person name="Poullet M."/>
        </authorList>
    </citation>
    <scope>NUCLEOTIDE SEQUENCE</scope>
    <source>
        <strain evidence="1">E1834</strain>
    </source>
</reference>
<dbReference type="EMBL" id="CAVMJV010000050">
    <property type="protein sequence ID" value="CAK5083409.1"/>
    <property type="molecule type" value="Genomic_DNA"/>
</dbReference>
<evidence type="ECO:0000313" key="1">
    <source>
        <dbReference type="EMBL" id="CAK5083409.1"/>
    </source>
</evidence>